<proteinExistence type="predicted"/>
<dbReference type="InterPro" id="IPR036513">
    <property type="entry name" value="STAS_dom_sf"/>
</dbReference>
<dbReference type="InterPro" id="IPR036890">
    <property type="entry name" value="HATPase_C_sf"/>
</dbReference>
<dbReference type="Proteomes" id="UP001236585">
    <property type="component" value="Chromosome"/>
</dbReference>
<dbReference type="InterPro" id="IPR050267">
    <property type="entry name" value="Anti-sigma-factor_SerPK"/>
</dbReference>
<dbReference type="SUPFAM" id="SSF52091">
    <property type="entry name" value="SpoIIaa-like"/>
    <property type="match status" value="1"/>
</dbReference>
<dbReference type="PANTHER" id="PTHR35526">
    <property type="entry name" value="ANTI-SIGMA-F FACTOR RSBW-RELATED"/>
    <property type="match status" value="1"/>
</dbReference>
<organism evidence="1 2">
    <name type="scientific">Candidatus Mycobacterium wuenschmannii</name>
    <dbReference type="NCBI Taxonomy" id="3027808"/>
    <lineage>
        <taxon>Bacteria</taxon>
        <taxon>Bacillati</taxon>
        <taxon>Actinomycetota</taxon>
        <taxon>Actinomycetes</taxon>
        <taxon>Mycobacteriales</taxon>
        <taxon>Mycobacteriaceae</taxon>
        <taxon>Mycobacterium</taxon>
    </lineage>
</organism>
<reference evidence="1 2" key="1">
    <citation type="journal article" date="2023" name="Microbiol. Resour. Announc.">
        <title>Complete Genome Sequence of Mycobacterium wuenschmanii, a novel Nontuberculous Mycobacterium Isolated from a captive population of Amazon Milk Frogs.</title>
        <authorList>
            <person name="Hicks J."/>
            <person name="Zeineldin M."/>
            <person name="Ward H."/>
            <person name="Wuenschmann A."/>
            <person name="Camp P."/>
            <person name="Farrell D."/>
            <person name="Lehman K."/>
            <person name="Thacker T."/>
            <person name="Cuthbert E."/>
        </authorList>
    </citation>
    <scope>NUCLEOTIDE SEQUENCE [LARGE SCALE GENOMIC DNA]</scope>
    <source>
        <strain evidence="1 2">Wuenschmanii</strain>
    </source>
</reference>
<dbReference type="PANTHER" id="PTHR35526:SF3">
    <property type="entry name" value="ANTI-SIGMA-F FACTOR RSBW"/>
    <property type="match status" value="1"/>
</dbReference>
<dbReference type="RefSeq" id="WP_285184932.1">
    <property type="nucleotide sequence ID" value="NZ_CP126981.1"/>
</dbReference>
<dbReference type="CDD" id="cd16936">
    <property type="entry name" value="HATPase_RsbW-like"/>
    <property type="match status" value="1"/>
</dbReference>
<keyword evidence="1" id="KW-0067">ATP-binding</keyword>
<protein>
    <submittedName>
        <fullName evidence="1">ATP-binding protein</fullName>
    </submittedName>
</protein>
<gene>
    <name evidence="1" type="ORF">PT015_12995</name>
</gene>
<name>A0ABY8VQE9_9MYCO</name>
<accession>A0ABY8VQE9</accession>
<dbReference type="EMBL" id="CP126981">
    <property type="protein sequence ID" value="WIM85864.1"/>
    <property type="molecule type" value="Genomic_DNA"/>
</dbReference>
<dbReference type="GO" id="GO:0005524">
    <property type="term" value="F:ATP binding"/>
    <property type="evidence" value="ECO:0007669"/>
    <property type="project" value="UniProtKB-KW"/>
</dbReference>
<keyword evidence="2" id="KW-1185">Reference proteome</keyword>
<dbReference type="Gene3D" id="3.30.565.10">
    <property type="entry name" value="Histidine kinase-like ATPase, C-terminal domain"/>
    <property type="match status" value="1"/>
</dbReference>
<evidence type="ECO:0000313" key="2">
    <source>
        <dbReference type="Proteomes" id="UP001236585"/>
    </source>
</evidence>
<evidence type="ECO:0000313" key="1">
    <source>
        <dbReference type="EMBL" id="WIM85864.1"/>
    </source>
</evidence>
<dbReference type="Gene3D" id="3.30.750.24">
    <property type="entry name" value="STAS domain"/>
    <property type="match status" value="1"/>
</dbReference>
<keyword evidence="1" id="KW-0547">Nucleotide-binding</keyword>
<sequence length="251" mass="26219">MGSAVSPLAISATSAGLACLLTADGLLDSSTYLQLRDTIVKAALDEPQAVLIDVNKLAVPAPSAWAVFTSARWLVDTWPAIPIHLVSDSAAQRDSIARNGITRYVAVHPTVGAALDTLSDTQCPRLRAKTELPAALASLRAAREFVTERLAEWSFEALAPVATVVANVFVENVLQHTISGVALVLETDGTSVSVSVADDSPTAAARHEDPVHSGEQISGLAIVASVCRVWGSAPTPSGKTVWAVIGPENRL</sequence>